<dbReference type="AlphaFoldDB" id="X1TP95"/>
<accession>X1TP95</accession>
<feature type="non-terminal residue" evidence="2">
    <location>
        <position position="272"/>
    </location>
</feature>
<proteinExistence type="predicted"/>
<evidence type="ECO:0000313" key="2">
    <source>
        <dbReference type="EMBL" id="GAI89400.1"/>
    </source>
</evidence>
<feature type="non-terminal residue" evidence="2">
    <location>
        <position position="1"/>
    </location>
</feature>
<keyword evidence="1" id="KW-1133">Transmembrane helix</keyword>
<protein>
    <submittedName>
        <fullName evidence="2">Uncharacterized protein</fullName>
    </submittedName>
</protein>
<keyword evidence="1" id="KW-0472">Membrane</keyword>
<sequence length="272" mass="30917">TMWRAATIRSAVSTYFNKKEKKEKEDTAMHTKVLVEPIESRSNLKIGEKEIERHKPNDPFAIELDRNVEEKVYQINDKRPVANTEQFKRDITDDVSKKVLEQVSTDAKPFRDEILSSISDLVSSVRDEFTNIEKEISSIRMQGIPAYEPVVKYDDIKLKESTIDAIQENMEEKELKEESDYIDNLIGNEKEYTSGLSGLRVYHKLVKLAKEAKNGVQLRLFYENDRLSYDKKPVGRFGINPKNLIAGIAIGISIGLAIGMICIALLAVPPPT</sequence>
<organism evidence="2">
    <name type="scientific">marine sediment metagenome</name>
    <dbReference type="NCBI Taxonomy" id="412755"/>
    <lineage>
        <taxon>unclassified sequences</taxon>
        <taxon>metagenomes</taxon>
        <taxon>ecological metagenomes</taxon>
    </lineage>
</organism>
<gene>
    <name evidence="2" type="ORF">S12H4_34206</name>
</gene>
<reference evidence="2" key="1">
    <citation type="journal article" date="2014" name="Front. Microbiol.">
        <title>High frequency of phylogenetically diverse reductive dehalogenase-homologous genes in deep subseafloor sedimentary metagenomes.</title>
        <authorList>
            <person name="Kawai M."/>
            <person name="Futagami T."/>
            <person name="Toyoda A."/>
            <person name="Takaki Y."/>
            <person name="Nishi S."/>
            <person name="Hori S."/>
            <person name="Arai W."/>
            <person name="Tsubouchi T."/>
            <person name="Morono Y."/>
            <person name="Uchiyama I."/>
            <person name="Ito T."/>
            <person name="Fujiyama A."/>
            <person name="Inagaki F."/>
            <person name="Takami H."/>
        </authorList>
    </citation>
    <scope>NUCLEOTIDE SEQUENCE</scope>
    <source>
        <strain evidence="2">Expedition CK06-06</strain>
    </source>
</reference>
<keyword evidence="1" id="KW-0812">Transmembrane</keyword>
<feature type="transmembrane region" description="Helical" evidence="1">
    <location>
        <begin position="244"/>
        <end position="268"/>
    </location>
</feature>
<dbReference type="EMBL" id="BARW01020221">
    <property type="protein sequence ID" value="GAI89400.1"/>
    <property type="molecule type" value="Genomic_DNA"/>
</dbReference>
<comment type="caution">
    <text evidence="2">The sequence shown here is derived from an EMBL/GenBank/DDBJ whole genome shotgun (WGS) entry which is preliminary data.</text>
</comment>
<name>X1TP95_9ZZZZ</name>
<evidence type="ECO:0000256" key="1">
    <source>
        <dbReference type="SAM" id="Phobius"/>
    </source>
</evidence>